<dbReference type="AlphaFoldDB" id="A0A1M2VCB7"/>
<keyword evidence="2" id="KW-0472">Membrane</keyword>
<accession>A0A1M2VCB7</accession>
<dbReference type="EMBL" id="MNAD01001480">
    <property type="protein sequence ID" value="OJT05177.1"/>
    <property type="molecule type" value="Genomic_DNA"/>
</dbReference>
<dbReference type="Proteomes" id="UP000184267">
    <property type="component" value="Unassembled WGS sequence"/>
</dbReference>
<name>A0A1M2VCB7_TRAPU</name>
<feature type="compositionally biased region" description="Polar residues" evidence="1">
    <location>
        <begin position="1"/>
        <end position="20"/>
    </location>
</feature>
<proteinExistence type="predicted"/>
<comment type="caution">
    <text evidence="3">The sequence shown here is derived from an EMBL/GenBank/DDBJ whole genome shotgun (WGS) entry which is preliminary data.</text>
</comment>
<gene>
    <name evidence="3" type="ORF">TRAPUB_4002</name>
</gene>
<keyword evidence="4" id="KW-1185">Reference proteome</keyword>
<feature type="compositionally biased region" description="Low complexity" evidence="1">
    <location>
        <begin position="34"/>
        <end position="56"/>
    </location>
</feature>
<keyword evidence="2" id="KW-0812">Transmembrane</keyword>
<feature type="region of interest" description="Disordered" evidence="1">
    <location>
        <begin position="1"/>
        <end position="56"/>
    </location>
</feature>
<evidence type="ECO:0000256" key="1">
    <source>
        <dbReference type="SAM" id="MobiDB-lite"/>
    </source>
</evidence>
<dbReference type="OMA" id="WSVMEVE"/>
<evidence type="ECO:0000313" key="3">
    <source>
        <dbReference type="EMBL" id="OJT05177.1"/>
    </source>
</evidence>
<keyword evidence="2" id="KW-1133">Transmembrane helix</keyword>
<dbReference type="OrthoDB" id="2757468at2759"/>
<reference evidence="3 4" key="1">
    <citation type="submission" date="2016-10" db="EMBL/GenBank/DDBJ databases">
        <title>Genome sequence of the basidiomycete white-rot fungus Trametes pubescens.</title>
        <authorList>
            <person name="Makela M.R."/>
            <person name="Granchi Z."/>
            <person name="Peng M."/>
            <person name="De Vries R.P."/>
            <person name="Grigoriev I."/>
            <person name="Riley R."/>
            <person name="Hilden K."/>
        </authorList>
    </citation>
    <scope>NUCLEOTIDE SEQUENCE [LARGE SCALE GENOMIC DNA]</scope>
    <source>
        <strain evidence="3 4">FBCC735</strain>
    </source>
</reference>
<sequence length="356" mass="37702">MQPNLQVPTSNAGVAGSSTADPLATASDPGFGGTSATFTVPTTSAPAPSTTDDSDFASFTTQAAPITDDNTQFTLISSTQTTFSPDQTTVETSTSVVPVTSVISISGTEATTTVWMSPLATPKSAQSESATSQRGGASTGVMIAIAIACAVALILSVAGFRIWRKKRRARRDDEKPVPYSNEYPFSPIEDPFKLRSPTRPISLGCTKRSGTPVPVPAHAIAREQDRFDTHPDAPDPAISSRPSSTFSYINSLCPETAALFPEPPASFSRPQTPQSPTTIRSFVGARTQPGTVGFRPLPMPIQLSPLMAAHFAHPEERASVWSVMEVEDARGTIYDAYAFSGGEVLEIGSPPQYTRE</sequence>
<organism evidence="3 4">
    <name type="scientific">Trametes pubescens</name>
    <name type="common">White-rot fungus</name>
    <dbReference type="NCBI Taxonomy" id="154538"/>
    <lineage>
        <taxon>Eukaryota</taxon>
        <taxon>Fungi</taxon>
        <taxon>Dikarya</taxon>
        <taxon>Basidiomycota</taxon>
        <taxon>Agaricomycotina</taxon>
        <taxon>Agaricomycetes</taxon>
        <taxon>Polyporales</taxon>
        <taxon>Polyporaceae</taxon>
        <taxon>Trametes</taxon>
    </lineage>
</organism>
<protein>
    <submittedName>
        <fullName evidence="3">Uncharacterized protein</fullName>
    </submittedName>
</protein>
<feature type="transmembrane region" description="Helical" evidence="2">
    <location>
        <begin position="141"/>
        <end position="163"/>
    </location>
</feature>
<evidence type="ECO:0000313" key="4">
    <source>
        <dbReference type="Proteomes" id="UP000184267"/>
    </source>
</evidence>
<evidence type="ECO:0000256" key="2">
    <source>
        <dbReference type="SAM" id="Phobius"/>
    </source>
</evidence>